<dbReference type="EMBL" id="CP074126">
    <property type="protein sequence ID" value="QUS55304.1"/>
    <property type="molecule type" value="Genomic_DNA"/>
</dbReference>
<sequence length="345" mass="38282">MDWPHSNPKGFANWFTQQGGEVYNRQKQAVFKAQNDGLYESVDDVPMFRVKTPLQGAIQLLKRHRDMMFESRSDDKPISIIIATLAAKSYNLEGDLASALYAILFSMDRHIEDRDGIAWVQNPTDPLENFADKWEAHPVLEKTFYEWLEQARDDFEAIAGATSGTSLPQDLGDRLGAGYSTAVREAVDPELLGKSLPSNMPFDVRPVPEIVRDAPHKKPASWAKHPTVVGEVKIVEALVGKSRWRSAKFRSGDASLPKNCNLRFRAKTSVPKPYSVFWQTLNTGPEAAAKGPEGLRGGIDTVRTEAGGLIRKESTSYTGSHSIECFIVKDGYLVARSGEFVVNIA</sequence>
<name>A0ABX8AJR4_9HYPH</name>
<dbReference type="RefSeq" id="WP_075697946.1">
    <property type="nucleotide sequence ID" value="NZ_CP074126.1"/>
</dbReference>
<organism evidence="2 3">
    <name type="scientific">Pseudovibrio brasiliensis</name>
    <dbReference type="NCBI Taxonomy" id="1898042"/>
    <lineage>
        <taxon>Bacteria</taxon>
        <taxon>Pseudomonadati</taxon>
        <taxon>Pseudomonadota</taxon>
        <taxon>Alphaproteobacteria</taxon>
        <taxon>Hyphomicrobiales</taxon>
        <taxon>Stappiaceae</taxon>
        <taxon>Pseudovibrio</taxon>
    </lineage>
</organism>
<dbReference type="Proteomes" id="UP000680706">
    <property type="component" value="Chromosome"/>
</dbReference>
<evidence type="ECO:0000259" key="1">
    <source>
        <dbReference type="Pfam" id="PF18134"/>
    </source>
</evidence>
<reference evidence="2 3" key="1">
    <citation type="journal article" date="2021" name="Angew. Chem. Int. Ed. Engl.">
        <title>A novel family of nonribosomal peptides modulate collective behavior in Pseudovibrio bacteria isolated from marine sponges.</title>
        <authorList>
            <person name="Ioca L.P."/>
            <person name="Dai Y."/>
            <person name="Kunakom S."/>
            <person name="Diaz-Espinosa J."/>
            <person name="Krunic A."/>
            <person name="Crnkovic C.M."/>
            <person name="Orjala J."/>
            <person name="Sanchez L.M."/>
            <person name="Ferreira A.G."/>
            <person name="Berlinck R.G.S."/>
            <person name="Eustaquio A.S."/>
        </authorList>
    </citation>
    <scope>NUCLEOTIDE SEQUENCE [LARGE SCALE GENOMIC DNA]</scope>
    <source>
        <strain evidence="2 3">Ab134</strain>
    </source>
</reference>
<evidence type="ECO:0000313" key="2">
    <source>
        <dbReference type="EMBL" id="QUS55304.1"/>
    </source>
</evidence>
<evidence type="ECO:0000313" key="3">
    <source>
        <dbReference type="Proteomes" id="UP000680706"/>
    </source>
</evidence>
<accession>A0ABX8AJR4</accession>
<feature type="domain" description="Adenylyl/Guanylyl and SMODS C-terminal sensor" evidence="1">
    <location>
        <begin position="246"/>
        <end position="344"/>
    </location>
</feature>
<gene>
    <name evidence="2" type="ORF">KGB56_18520</name>
</gene>
<protein>
    <recommendedName>
        <fullName evidence="1">Adenylyl/Guanylyl and SMODS C-terminal sensor domain-containing protein</fullName>
    </recommendedName>
</protein>
<keyword evidence="3" id="KW-1185">Reference proteome</keyword>
<dbReference type="InterPro" id="IPR040511">
    <property type="entry name" value="AGS_C"/>
</dbReference>
<proteinExistence type="predicted"/>
<dbReference type="Pfam" id="PF18134">
    <property type="entry name" value="AGS_C"/>
    <property type="match status" value="1"/>
</dbReference>